<feature type="binding site" evidence="7">
    <location>
        <position position="190"/>
    </location>
    <ligand>
        <name>L-glutamine</name>
        <dbReference type="ChEBI" id="CHEBI:58359"/>
    </ligand>
</feature>
<feature type="active site" description="Nucleophile; for glutaminase activity" evidence="7">
    <location>
        <position position="164"/>
    </location>
</feature>
<dbReference type="NCBIfam" id="NF010588">
    <property type="entry name" value="PRK13981.1"/>
    <property type="match status" value="1"/>
</dbReference>
<evidence type="ECO:0000256" key="8">
    <source>
        <dbReference type="PIRNR" id="PIRNR006630"/>
    </source>
</evidence>
<accession>A0A6G8IGC0</accession>
<feature type="active site" description="Proton acceptor; for glutaminase activity" evidence="7">
    <location>
        <position position="43"/>
    </location>
</feature>
<evidence type="ECO:0000256" key="6">
    <source>
        <dbReference type="ARBA" id="ARBA00023027"/>
    </source>
</evidence>
<dbReference type="GO" id="GO:0009435">
    <property type="term" value="P:NAD+ biosynthetic process"/>
    <property type="evidence" value="ECO:0007669"/>
    <property type="project" value="UniProtKB-UniRule"/>
</dbReference>
<evidence type="ECO:0000256" key="9">
    <source>
        <dbReference type="RuleBase" id="RU003811"/>
    </source>
</evidence>
<reference evidence="11 12" key="1">
    <citation type="submission" date="2020-03" db="EMBL/GenBank/DDBJ databases">
        <title>Hydrogenophaga sp. nov. isolated from cyanobacterial mat.</title>
        <authorList>
            <person name="Thorat V."/>
            <person name="Kirdat K."/>
            <person name="Tiwarekar B."/>
            <person name="Costa E.D."/>
            <person name="Yadav A."/>
        </authorList>
    </citation>
    <scope>NUCLEOTIDE SEQUENCE [LARGE SCALE GENOMIC DNA]</scope>
    <source>
        <strain evidence="11 12">BA0156</strain>
    </source>
</reference>
<comment type="similarity">
    <text evidence="2 7 8">In the C-terminal section; belongs to the NAD synthetase family.</text>
</comment>
<comment type="pathway">
    <text evidence="1 7 8">Cofactor biosynthesis; NAD(+) biosynthesis; NAD(+) from deamido-NAD(+) (L-Gln route): step 1/1.</text>
</comment>
<comment type="caution">
    <text evidence="7">Lacks conserved residue(s) required for the propagation of feature annotation.</text>
</comment>
<dbReference type="Proteomes" id="UP000503162">
    <property type="component" value="Chromosome"/>
</dbReference>
<dbReference type="InterPro" id="IPR036526">
    <property type="entry name" value="C-N_Hydrolase_sf"/>
</dbReference>
<dbReference type="UniPathway" id="UPA00253">
    <property type="reaction ID" value="UER00334"/>
</dbReference>
<dbReference type="PIRSF" id="PIRSF006630">
    <property type="entry name" value="NADS_GAT"/>
    <property type="match status" value="1"/>
</dbReference>
<dbReference type="GO" id="GO:0005524">
    <property type="term" value="F:ATP binding"/>
    <property type="evidence" value="ECO:0007669"/>
    <property type="project" value="UniProtKB-UniRule"/>
</dbReference>
<feature type="domain" description="CN hydrolase" evidence="10">
    <location>
        <begin position="3"/>
        <end position="273"/>
    </location>
</feature>
<dbReference type="InterPro" id="IPR014729">
    <property type="entry name" value="Rossmann-like_a/b/a_fold"/>
</dbReference>
<evidence type="ECO:0000259" key="10">
    <source>
        <dbReference type="PROSITE" id="PS50263"/>
    </source>
</evidence>
<dbReference type="Gene3D" id="3.60.110.10">
    <property type="entry name" value="Carbon-nitrogen hydrolase"/>
    <property type="match status" value="1"/>
</dbReference>
<dbReference type="GO" id="GO:0003952">
    <property type="term" value="F:NAD+ synthase (glutamine-hydrolyzing) activity"/>
    <property type="evidence" value="ECO:0007669"/>
    <property type="project" value="UniProtKB-UniRule"/>
</dbReference>
<feature type="binding site" evidence="7">
    <location>
        <begin position="304"/>
        <end position="311"/>
    </location>
    <ligand>
        <name>ATP</name>
        <dbReference type="ChEBI" id="CHEBI:30616"/>
    </ligand>
</feature>
<dbReference type="InterPro" id="IPR022310">
    <property type="entry name" value="NAD/GMP_synthase"/>
</dbReference>
<keyword evidence="3 7" id="KW-0436">Ligase</keyword>
<dbReference type="InterPro" id="IPR003694">
    <property type="entry name" value="NAD_synthase"/>
</dbReference>
<keyword evidence="5 7" id="KW-0067">ATP-binding</keyword>
<dbReference type="EMBL" id="CP049989">
    <property type="protein sequence ID" value="QIM52161.1"/>
    <property type="molecule type" value="Genomic_DNA"/>
</dbReference>
<dbReference type="NCBIfam" id="TIGR00552">
    <property type="entry name" value="nadE"/>
    <property type="match status" value="1"/>
</dbReference>
<comment type="function">
    <text evidence="7">Catalyzes the ATP-dependent amidation of deamido-NAD to form NAD. Uses L-glutamine as a nitrogen source.</text>
</comment>
<keyword evidence="4 7" id="KW-0547">Nucleotide-binding</keyword>
<dbReference type="GO" id="GO:0005737">
    <property type="term" value="C:cytoplasm"/>
    <property type="evidence" value="ECO:0007669"/>
    <property type="project" value="InterPro"/>
</dbReference>
<dbReference type="PANTHER" id="PTHR23090">
    <property type="entry name" value="NH 3 /GLUTAMINE-DEPENDENT NAD + SYNTHETASE"/>
    <property type="match status" value="1"/>
</dbReference>
<dbReference type="FunFam" id="3.40.50.620:FF:000106">
    <property type="entry name" value="Glutamine-dependent NAD(+) synthetase"/>
    <property type="match status" value="1"/>
</dbReference>
<organism evidence="11 12">
    <name type="scientific">Hydrogenophaga crocea</name>
    <dbReference type="NCBI Taxonomy" id="2716225"/>
    <lineage>
        <taxon>Bacteria</taxon>
        <taxon>Pseudomonadati</taxon>
        <taxon>Pseudomonadota</taxon>
        <taxon>Betaproteobacteria</taxon>
        <taxon>Burkholderiales</taxon>
        <taxon>Comamonadaceae</taxon>
        <taxon>Hydrogenophaga</taxon>
    </lineage>
</organism>
<evidence type="ECO:0000256" key="2">
    <source>
        <dbReference type="ARBA" id="ARBA00007145"/>
    </source>
</evidence>
<dbReference type="PROSITE" id="PS50263">
    <property type="entry name" value="CN_HYDROLASE"/>
    <property type="match status" value="1"/>
</dbReference>
<dbReference type="HAMAP" id="MF_02090">
    <property type="entry name" value="NadE_glutamine_dep"/>
    <property type="match status" value="1"/>
</dbReference>
<evidence type="ECO:0000256" key="1">
    <source>
        <dbReference type="ARBA" id="ARBA00005188"/>
    </source>
</evidence>
<feature type="binding site" evidence="7">
    <location>
        <position position="411"/>
    </location>
    <ligand>
        <name>ATP</name>
        <dbReference type="ChEBI" id="CHEBI:30616"/>
    </ligand>
</feature>
<dbReference type="GO" id="GO:0008795">
    <property type="term" value="F:NAD+ synthase activity"/>
    <property type="evidence" value="ECO:0007669"/>
    <property type="project" value="UniProtKB-UniRule"/>
</dbReference>
<protein>
    <recommendedName>
        <fullName evidence="7 8">Glutamine-dependent NAD(+) synthetase</fullName>
        <ecNumber evidence="7 8">6.3.5.1</ecNumber>
    </recommendedName>
    <alternativeName>
        <fullName evidence="7 8">NAD(+) synthase [glutamine-hydrolyzing]</fullName>
    </alternativeName>
</protein>
<dbReference type="CDD" id="cd00553">
    <property type="entry name" value="NAD_synthase"/>
    <property type="match status" value="1"/>
</dbReference>
<feature type="binding site" evidence="7">
    <location>
        <position position="196"/>
    </location>
    <ligand>
        <name>L-glutamine</name>
        <dbReference type="ChEBI" id="CHEBI:58359"/>
    </ligand>
</feature>
<evidence type="ECO:0000256" key="7">
    <source>
        <dbReference type="HAMAP-Rule" id="MF_02090"/>
    </source>
</evidence>
<sequence length="561" mass="61110">MTFSVSVAQLNFVVGDMAGNARRIVDAARAAHARGVQLLLTPELAICGYAAEDLYLRPAFIDACDDAVKRVAAETADLKGLHIVVGHPARTGPGARERSVSVPALHNAASVLCEGRVLATCAKRELPNYQVFDERRYFTPGDAPCVFAVPDAQGRPVKVGLLICEDAWFEAPAADLRAAGAELIAVINASPFHAGKGGEREAHMRERVRQTGLPLVYAHLVGGQDEIVFEGRSFVLDAQGELAGRAVSFEEAQFDARFERGAAGWRITADTDRPHSADADLWHALVLGVRDYLGKNGFPGAILGLSGGIDSALVLAIAVDALGKDRVRAVMMPSPYTADISWIDARDMAARLGVRYDEIAIAPEFEAFKASLAPLFEGRPEDTTEENLQARIRGTLLMGLSNKFGSIVLTTGNKSEMATGYCTLYGDMAGGFAVIKDVAKTAVFRLARWRNAHDPYGTGANPIPERIIVRPPSAELRPDQKDQDSLPEYPVLDAIIERYMENDQSPESIIAEGFARADVEKVVRLIRINEYKRRQAPVGIRVTHRSFGKDWRYPITSKYRA</sequence>
<dbReference type="InterPro" id="IPR003010">
    <property type="entry name" value="C-N_Hydrolase"/>
</dbReference>
<feature type="binding site" evidence="7">
    <location>
        <position position="387"/>
    </location>
    <ligand>
        <name>deamido-NAD(+)</name>
        <dbReference type="ChEBI" id="CHEBI:58437"/>
        <note>ligand shared between two neighboring subunits</note>
    </ligand>
</feature>
<feature type="active site" description="For glutaminase activity" evidence="7">
    <location>
        <position position="123"/>
    </location>
</feature>
<dbReference type="EC" id="6.3.5.1" evidence="7 8"/>
<evidence type="ECO:0000256" key="3">
    <source>
        <dbReference type="ARBA" id="ARBA00022598"/>
    </source>
</evidence>
<gene>
    <name evidence="7" type="primary">nadE</name>
    <name evidence="11" type="ORF">G9Q37_08415</name>
</gene>
<evidence type="ECO:0000256" key="4">
    <source>
        <dbReference type="ARBA" id="ARBA00022741"/>
    </source>
</evidence>
<evidence type="ECO:0000313" key="11">
    <source>
        <dbReference type="EMBL" id="QIM52161.1"/>
    </source>
</evidence>
<dbReference type="Gene3D" id="3.40.50.620">
    <property type="entry name" value="HUPs"/>
    <property type="match status" value="1"/>
</dbReference>
<dbReference type="InterPro" id="IPR014445">
    <property type="entry name" value="Gln-dep_NAD_synthase"/>
</dbReference>
<evidence type="ECO:0000256" key="5">
    <source>
        <dbReference type="ARBA" id="ARBA00022840"/>
    </source>
</evidence>
<feature type="binding site" evidence="7">
    <location>
        <position position="416"/>
    </location>
    <ligand>
        <name>deamido-NAD(+)</name>
        <dbReference type="ChEBI" id="CHEBI:58437"/>
        <note>ligand shared between two neighboring subunits</note>
    </ligand>
</feature>
<feature type="binding site" evidence="7">
    <location>
        <position position="532"/>
    </location>
    <ligand>
        <name>deamido-NAD(+)</name>
        <dbReference type="ChEBI" id="CHEBI:58437"/>
        <note>ligand shared between two neighboring subunits</note>
    </ligand>
</feature>
<dbReference type="Pfam" id="PF00795">
    <property type="entry name" value="CN_hydrolase"/>
    <property type="match status" value="1"/>
</dbReference>
<proteinExistence type="inferred from homology"/>
<dbReference type="GO" id="GO:0004359">
    <property type="term" value="F:glutaminase activity"/>
    <property type="evidence" value="ECO:0007669"/>
    <property type="project" value="InterPro"/>
</dbReference>
<dbReference type="PANTHER" id="PTHR23090:SF9">
    <property type="entry name" value="GLUTAMINE-DEPENDENT NAD(+) SYNTHETASE"/>
    <property type="match status" value="1"/>
</dbReference>
<dbReference type="AlphaFoldDB" id="A0A6G8IGC0"/>
<comment type="similarity">
    <text evidence="9">Belongs to the NAD synthetase family.</text>
</comment>
<dbReference type="SUPFAM" id="SSF52402">
    <property type="entry name" value="Adenine nucleotide alpha hydrolases-like"/>
    <property type="match status" value="1"/>
</dbReference>
<dbReference type="Pfam" id="PF02540">
    <property type="entry name" value="NAD_synthase"/>
    <property type="match status" value="1"/>
</dbReference>
<feature type="binding site" evidence="7">
    <location>
        <position position="129"/>
    </location>
    <ligand>
        <name>L-glutamine</name>
        <dbReference type="ChEBI" id="CHEBI:58359"/>
    </ligand>
</feature>
<evidence type="ECO:0000313" key="12">
    <source>
        <dbReference type="Proteomes" id="UP000503162"/>
    </source>
</evidence>
<keyword evidence="6 7" id="KW-0520">NAD</keyword>
<comment type="catalytic activity">
    <reaction evidence="7 8">
        <text>deamido-NAD(+) + L-glutamine + ATP + H2O = L-glutamate + AMP + diphosphate + NAD(+) + H(+)</text>
        <dbReference type="Rhea" id="RHEA:24384"/>
        <dbReference type="ChEBI" id="CHEBI:15377"/>
        <dbReference type="ChEBI" id="CHEBI:15378"/>
        <dbReference type="ChEBI" id="CHEBI:29985"/>
        <dbReference type="ChEBI" id="CHEBI:30616"/>
        <dbReference type="ChEBI" id="CHEBI:33019"/>
        <dbReference type="ChEBI" id="CHEBI:57540"/>
        <dbReference type="ChEBI" id="CHEBI:58359"/>
        <dbReference type="ChEBI" id="CHEBI:58437"/>
        <dbReference type="ChEBI" id="CHEBI:456215"/>
        <dbReference type="EC" id="6.3.5.1"/>
    </reaction>
</comment>
<dbReference type="KEGG" id="hcz:G9Q37_08415"/>
<dbReference type="CDD" id="cd07570">
    <property type="entry name" value="GAT_Gln-NAD-synth"/>
    <property type="match status" value="1"/>
</dbReference>
<keyword evidence="12" id="KW-1185">Reference proteome</keyword>
<dbReference type="SUPFAM" id="SSF56317">
    <property type="entry name" value="Carbon-nitrogen hydrolase"/>
    <property type="match status" value="1"/>
</dbReference>
<name>A0A6G8IGC0_9BURK</name>
<dbReference type="RefSeq" id="WP_166226763.1">
    <property type="nucleotide sequence ID" value="NZ_CP049989.1"/>
</dbReference>